<keyword evidence="2" id="KW-1185">Reference proteome</keyword>
<dbReference type="Gene3D" id="2.120.10.10">
    <property type="match status" value="1"/>
</dbReference>
<dbReference type="CDD" id="cd15482">
    <property type="entry name" value="Sialidase_non-viral"/>
    <property type="match status" value="1"/>
</dbReference>
<reference evidence="1" key="3">
    <citation type="submission" date="2025-09" db="UniProtKB">
        <authorList>
            <consortium name="Ensembl"/>
        </authorList>
    </citation>
    <scope>IDENTIFICATION</scope>
</reference>
<evidence type="ECO:0000313" key="1">
    <source>
        <dbReference type="Ensembl" id="ENSGAGP00000007987.1"/>
    </source>
</evidence>
<proteinExistence type="predicted"/>
<dbReference type="InterPro" id="IPR026856">
    <property type="entry name" value="Sialidase_fam"/>
</dbReference>
<dbReference type="Ensembl" id="ENSGAGT00000009203.1">
    <property type="protein sequence ID" value="ENSGAGP00000007987.1"/>
    <property type="gene ID" value="ENSGAGG00000006354.1"/>
</dbReference>
<reference evidence="1" key="2">
    <citation type="submission" date="2025-08" db="UniProtKB">
        <authorList>
            <consortium name="Ensembl"/>
        </authorList>
    </citation>
    <scope>IDENTIFICATION</scope>
</reference>
<dbReference type="InterPro" id="IPR036278">
    <property type="entry name" value="Sialidase_sf"/>
</dbReference>
<dbReference type="SUPFAM" id="SSF50939">
    <property type="entry name" value="Sialidases"/>
    <property type="match status" value="1"/>
</dbReference>
<protein>
    <submittedName>
        <fullName evidence="1">Uncharacterized protein</fullName>
    </submittedName>
</protein>
<dbReference type="GO" id="GO:0009313">
    <property type="term" value="P:oligosaccharide catabolic process"/>
    <property type="evidence" value="ECO:0007669"/>
    <property type="project" value="TreeGrafter"/>
</dbReference>
<dbReference type="PANTHER" id="PTHR10628:SF23">
    <property type="entry name" value="SIALIDASE-3"/>
    <property type="match status" value="1"/>
</dbReference>
<accession>A0A452H0M1</accession>
<dbReference type="GO" id="GO:0016020">
    <property type="term" value="C:membrane"/>
    <property type="evidence" value="ECO:0007669"/>
    <property type="project" value="TreeGrafter"/>
</dbReference>
<sequence>WWDLPLPPRPDKDVHSGALMSSGKATLFHQDLQSGVTYRIPALLYIPPDTLLAFAEKRSSARDEDAEYLVLRRGRKTGTSVERAAQEMEARLGRGTGWDCDSLSHGASDCVIG</sequence>
<dbReference type="Proteomes" id="UP000291020">
    <property type="component" value="Unassembled WGS sequence"/>
</dbReference>
<dbReference type="PANTHER" id="PTHR10628">
    <property type="entry name" value="SIALIDASE"/>
    <property type="match status" value="1"/>
</dbReference>
<dbReference type="GO" id="GO:0004308">
    <property type="term" value="F:exo-alpha-sialidase activity"/>
    <property type="evidence" value="ECO:0007669"/>
    <property type="project" value="InterPro"/>
</dbReference>
<dbReference type="AlphaFoldDB" id="A0A452H0M1"/>
<dbReference type="GO" id="GO:0006689">
    <property type="term" value="P:ganglioside catabolic process"/>
    <property type="evidence" value="ECO:0007669"/>
    <property type="project" value="TreeGrafter"/>
</dbReference>
<evidence type="ECO:0000313" key="2">
    <source>
        <dbReference type="Proteomes" id="UP000291020"/>
    </source>
</evidence>
<dbReference type="GO" id="GO:0005737">
    <property type="term" value="C:cytoplasm"/>
    <property type="evidence" value="ECO:0007669"/>
    <property type="project" value="TreeGrafter"/>
</dbReference>
<dbReference type="STRING" id="38772.ENSGAGP00000007987"/>
<reference evidence="2" key="1">
    <citation type="journal article" date="2017" name="PLoS ONE">
        <title>The Agassiz's desert tortoise genome provides a resource for the conservation of a threatened species.</title>
        <authorList>
            <person name="Tollis M."/>
            <person name="DeNardo D.F."/>
            <person name="Cornelius J.A."/>
            <person name="Dolby G.A."/>
            <person name="Edwards T."/>
            <person name="Henen B.T."/>
            <person name="Karl A.E."/>
            <person name="Murphy R.W."/>
            <person name="Kusumi K."/>
        </authorList>
    </citation>
    <scope>NUCLEOTIDE SEQUENCE [LARGE SCALE GENOMIC DNA]</scope>
</reference>
<name>A0A452H0M1_9SAUR</name>
<organism evidence="1 2">
    <name type="scientific">Gopherus agassizii</name>
    <name type="common">Agassiz's desert tortoise</name>
    <dbReference type="NCBI Taxonomy" id="38772"/>
    <lineage>
        <taxon>Eukaryota</taxon>
        <taxon>Metazoa</taxon>
        <taxon>Chordata</taxon>
        <taxon>Craniata</taxon>
        <taxon>Vertebrata</taxon>
        <taxon>Euteleostomi</taxon>
        <taxon>Archelosauria</taxon>
        <taxon>Testudinata</taxon>
        <taxon>Testudines</taxon>
        <taxon>Cryptodira</taxon>
        <taxon>Durocryptodira</taxon>
        <taxon>Testudinoidea</taxon>
        <taxon>Testudinidae</taxon>
        <taxon>Gopherus</taxon>
    </lineage>
</organism>